<organism evidence="2 3">
    <name type="scientific">Rhodococcoides fascians</name>
    <name type="common">Rhodococcus fascians</name>
    <dbReference type="NCBI Taxonomy" id="1828"/>
    <lineage>
        <taxon>Bacteria</taxon>
        <taxon>Bacillati</taxon>
        <taxon>Actinomycetota</taxon>
        <taxon>Actinomycetes</taxon>
        <taxon>Mycobacteriales</taxon>
        <taxon>Nocardiaceae</taxon>
        <taxon>Rhodococcoides</taxon>
    </lineage>
</organism>
<feature type="region of interest" description="Disordered" evidence="1">
    <location>
        <begin position="48"/>
        <end position="100"/>
    </location>
</feature>
<dbReference type="KEGG" id="rhs:A3Q41_00789"/>
<evidence type="ECO:0000313" key="3">
    <source>
        <dbReference type="Proteomes" id="UP000076038"/>
    </source>
</evidence>
<evidence type="ECO:0000313" key="2">
    <source>
        <dbReference type="EMBL" id="AMY22107.1"/>
    </source>
</evidence>
<feature type="compositionally biased region" description="Low complexity" evidence="1">
    <location>
        <begin position="48"/>
        <end position="72"/>
    </location>
</feature>
<name>A0A143QIA2_RHOFA</name>
<dbReference type="PATRIC" id="fig|1653479.3.peg.808"/>
<proteinExistence type="predicted"/>
<protein>
    <submittedName>
        <fullName evidence="2">Uncharacterized protein</fullName>
    </submittedName>
</protein>
<dbReference type="EMBL" id="CP015220">
    <property type="protein sequence ID" value="AMY22107.1"/>
    <property type="molecule type" value="Genomic_DNA"/>
</dbReference>
<evidence type="ECO:0000256" key="1">
    <source>
        <dbReference type="SAM" id="MobiDB-lite"/>
    </source>
</evidence>
<dbReference type="Pfam" id="PF20341">
    <property type="entry name" value="DUF6636"/>
    <property type="match status" value="1"/>
</dbReference>
<dbReference type="InterPro" id="IPR046576">
    <property type="entry name" value="DUF6636"/>
</dbReference>
<reference evidence="2 3" key="1">
    <citation type="journal article" date="2016" name="Genome Announc.">
        <title>Complete Genome and Plasmid Sequences for Rhodococcus fascians D188 and Draft Sequences for Rhodococcus Isolates PBTS 1 and PBTS 2.</title>
        <authorList>
            <person name="Stamler R.A."/>
            <person name="Vereecke D."/>
            <person name="Zhang Y."/>
            <person name="Schilkey F."/>
            <person name="Devitt N."/>
            <person name="Randall J.J."/>
        </authorList>
    </citation>
    <scope>NUCLEOTIDE SEQUENCE [LARGE SCALE GENOMIC DNA]</scope>
    <source>
        <strain evidence="2 3">PBTS2</strain>
    </source>
</reference>
<reference evidence="3" key="2">
    <citation type="submission" date="2016-04" db="EMBL/GenBank/DDBJ databases">
        <title>Complete Genome and Plasmid Sequences for Rhodococcus fascians D188 and Draft Sequences for Rhodococcus spp. Isolates PBTS 1 and PBTS 2.</title>
        <authorList>
            <person name="Stamer R."/>
            <person name="Vereecke D."/>
            <person name="Zhang Y."/>
            <person name="Schilkey F."/>
            <person name="Devitt N."/>
            <person name="Randall J."/>
        </authorList>
    </citation>
    <scope>NUCLEOTIDE SEQUENCE [LARGE SCALE GENOMIC DNA]</scope>
    <source>
        <strain evidence="3">PBTS2</strain>
    </source>
</reference>
<gene>
    <name evidence="2" type="ORF">A3Q41_00789</name>
</gene>
<feature type="compositionally biased region" description="Pro residues" evidence="1">
    <location>
        <begin position="73"/>
        <end position="97"/>
    </location>
</feature>
<keyword evidence="3" id="KW-1185">Reference proteome</keyword>
<dbReference type="Proteomes" id="UP000076038">
    <property type="component" value="Chromosome"/>
</dbReference>
<sequence length="226" mass="23067">MGRVFFMLSTVRSSRTRQFGTVRFGTVRAWAVAVGIGSALVLTGCSSESAAQAPPPSSTTTPVPTTTTTAPTTTPPPVTTTSEAPPPPPVEPPPPVAEPQTTYAAIGGAYYFTSPDGLFQCGIVPLSSRTEAGCQGTTTPVPPRPDDCMINWGNGIRVTNDGPAAFMCSGGVVYTSGGESMDPPLAVGATIAEGGYTCTSAENGISCANDATGHGFRIAPDSNEIY</sequence>
<dbReference type="AlphaFoldDB" id="A0A143QIA2"/>
<accession>A0A143QIA2</accession>